<keyword evidence="3" id="KW-1185">Reference proteome</keyword>
<feature type="compositionally biased region" description="Polar residues" evidence="1">
    <location>
        <begin position="1"/>
        <end position="12"/>
    </location>
</feature>
<comment type="caution">
    <text evidence="2">The sequence shown here is derived from an EMBL/GenBank/DDBJ whole genome shotgun (WGS) entry which is preliminary data.</text>
</comment>
<feature type="region of interest" description="Disordered" evidence="1">
    <location>
        <begin position="1"/>
        <end position="52"/>
    </location>
</feature>
<dbReference type="AlphaFoldDB" id="A0A9W8LIJ2"/>
<evidence type="ECO:0000256" key="1">
    <source>
        <dbReference type="SAM" id="MobiDB-lite"/>
    </source>
</evidence>
<dbReference type="Proteomes" id="UP001140217">
    <property type="component" value="Unassembled WGS sequence"/>
</dbReference>
<feature type="region of interest" description="Disordered" evidence="1">
    <location>
        <begin position="345"/>
        <end position="372"/>
    </location>
</feature>
<feature type="compositionally biased region" description="Low complexity" evidence="1">
    <location>
        <begin position="577"/>
        <end position="594"/>
    </location>
</feature>
<proteinExistence type="predicted"/>
<sequence length="671" mass="70575">MANIEATSTHQSHLLRPPLGRPRMARFGSHQAPLPAAGAPARPTPLRSADSLLPSNKTRSAIVIYSARAGTTLAYIGSMLAELARTHRHRPWSFGAVLAGSGGSSSATRPRDRIQVNGEPVDGALFEQCCRDHELEIGARFAGAAAPGRLDAASADAMLVNIALRLFERLDVTTVVVAAPCPAPAPGAPGGGRDPPGSAPAAAGPQLALWGVERLVMELFRPKVVVCGLEPLPAYQARLPDDWRRGMVYLTRSPVHIVSAPQPSAVRMQLRGLAKVFSVAVEFAQPLSAVPACRDAEPGIFGPGQRHYAALALAACQAWACGHGLIRPPAQTRAAEPCAVHAPARAQAQAQATHAPQSPLLPADSPPAHEAPPWMARGLAAARCPGLFHTLPSRDSAHRTWHCCWAETPADFSRAGSWFGEICEARGPRPRVLLISLPGPALAPIQYQDEADGRWLDADYRELLHSLHAPLRHVPWELCVFVAAATAARGGSGVAGPAASPTLPQYVLREFWAQATGLPADQIAVAPSLAAAHRIVELRQPSPRGSSSPAAARAPALDSPGAMSPRPPQTPWTAQILRPSPSASSLALPSARSPNVFGRPLAMSSSTSVDTLGDPPRRRPRPPALGSMSAASLPLRTHPADLPPAQQPGADVLVVGSRAFVQSALRLASLW</sequence>
<name>A0A9W8LIJ2_9FUNG</name>
<gene>
    <name evidence="2" type="ORF">H4R18_002875</name>
</gene>
<evidence type="ECO:0000313" key="2">
    <source>
        <dbReference type="EMBL" id="KAJ2781454.1"/>
    </source>
</evidence>
<dbReference type="OrthoDB" id="5578490at2759"/>
<feature type="region of interest" description="Disordered" evidence="1">
    <location>
        <begin position="540"/>
        <end position="629"/>
    </location>
</feature>
<feature type="compositionally biased region" description="Low complexity" evidence="1">
    <location>
        <begin position="32"/>
        <end position="47"/>
    </location>
</feature>
<dbReference type="EMBL" id="JANBUL010000104">
    <property type="protein sequence ID" value="KAJ2781454.1"/>
    <property type="molecule type" value="Genomic_DNA"/>
</dbReference>
<protein>
    <submittedName>
        <fullName evidence="2">Uncharacterized protein</fullName>
    </submittedName>
</protein>
<reference evidence="2" key="1">
    <citation type="submission" date="2022-07" db="EMBL/GenBank/DDBJ databases">
        <title>Phylogenomic reconstructions and comparative analyses of Kickxellomycotina fungi.</title>
        <authorList>
            <person name="Reynolds N.K."/>
            <person name="Stajich J.E."/>
            <person name="Barry K."/>
            <person name="Grigoriev I.V."/>
            <person name="Crous P."/>
            <person name="Smith M.E."/>
        </authorList>
    </citation>
    <scope>NUCLEOTIDE SEQUENCE</scope>
    <source>
        <strain evidence="2">NBRC 105414</strain>
    </source>
</reference>
<feature type="compositionally biased region" description="Low complexity" evidence="1">
    <location>
        <begin position="541"/>
        <end position="562"/>
    </location>
</feature>
<organism evidence="2 3">
    <name type="scientific">Coemansia javaensis</name>
    <dbReference type="NCBI Taxonomy" id="2761396"/>
    <lineage>
        <taxon>Eukaryota</taxon>
        <taxon>Fungi</taxon>
        <taxon>Fungi incertae sedis</taxon>
        <taxon>Zoopagomycota</taxon>
        <taxon>Kickxellomycotina</taxon>
        <taxon>Kickxellomycetes</taxon>
        <taxon>Kickxellales</taxon>
        <taxon>Kickxellaceae</taxon>
        <taxon>Coemansia</taxon>
    </lineage>
</organism>
<feature type="compositionally biased region" description="Low complexity" evidence="1">
    <location>
        <begin position="345"/>
        <end position="358"/>
    </location>
</feature>
<evidence type="ECO:0000313" key="3">
    <source>
        <dbReference type="Proteomes" id="UP001140217"/>
    </source>
</evidence>
<accession>A0A9W8LIJ2</accession>